<dbReference type="Pfam" id="PF21291">
    <property type="entry name" value="CYNS_N"/>
    <property type="match status" value="1"/>
</dbReference>
<comment type="function">
    <text evidence="1 3">Catalyzes the reaction of cyanate with bicarbonate to produce ammonia and carbon dioxide.</text>
</comment>
<evidence type="ECO:0000259" key="4">
    <source>
        <dbReference type="SMART" id="SM01116"/>
    </source>
</evidence>
<sequence length="154" mass="16842">MSVAGIGPVGRPEAAEAVLDAKRRKNVSWQRIADEIGRSKVWTTAALLGQHPVSQEQARAVARLLGLDDVTAEALRLPPVRGEDSVDPTEPVVARLEEIVQVYGGAVSELIREEFGDGIMSAVDFTMDLRRSDTPEGTRVVITLDGKYLPYREF</sequence>
<dbReference type="InterPro" id="IPR003712">
    <property type="entry name" value="Cyanate_lyase_C"/>
</dbReference>
<gene>
    <name evidence="3 5" type="primary">cynS</name>
    <name evidence="5" type="ORF">LG943_09135</name>
</gene>
<dbReference type="Proteomes" id="UP001140076">
    <property type="component" value="Unassembled WGS sequence"/>
</dbReference>
<dbReference type="PRINTS" id="PR01693">
    <property type="entry name" value="CYANASE"/>
</dbReference>
<dbReference type="InterPro" id="IPR036581">
    <property type="entry name" value="Cyanate_lyase_C_sf"/>
</dbReference>
<keyword evidence="2 3" id="KW-0456">Lyase</keyword>
<evidence type="ECO:0000256" key="2">
    <source>
        <dbReference type="ARBA" id="ARBA00023239"/>
    </source>
</evidence>
<dbReference type="GO" id="GO:0003677">
    <property type="term" value="F:DNA binding"/>
    <property type="evidence" value="ECO:0007669"/>
    <property type="project" value="InterPro"/>
</dbReference>
<evidence type="ECO:0000313" key="5">
    <source>
        <dbReference type="EMBL" id="MDA0564488.1"/>
    </source>
</evidence>
<organism evidence="5 6">
    <name type="scientific">Streptomonospora mangrovi</name>
    <dbReference type="NCBI Taxonomy" id="2883123"/>
    <lineage>
        <taxon>Bacteria</taxon>
        <taxon>Bacillati</taxon>
        <taxon>Actinomycetota</taxon>
        <taxon>Actinomycetes</taxon>
        <taxon>Streptosporangiales</taxon>
        <taxon>Nocardiopsidaceae</taxon>
        <taxon>Streptomonospora</taxon>
    </lineage>
</organism>
<dbReference type="NCBIfam" id="NF002773">
    <property type="entry name" value="PRK02866.1"/>
    <property type="match status" value="1"/>
</dbReference>
<dbReference type="EC" id="4.2.1.104" evidence="3"/>
<protein>
    <recommendedName>
        <fullName evidence="3">Cyanate hydratase</fullName>
        <shortName evidence="3">Cyanase</shortName>
        <ecNumber evidence="3">4.2.1.104</ecNumber>
    </recommendedName>
    <alternativeName>
        <fullName evidence="3">Cyanate hydrolase</fullName>
    </alternativeName>
    <alternativeName>
        <fullName evidence="3">Cyanate lyase</fullName>
    </alternativeName>
</protein>
<dbReference type="InterPro" id="IPR010982">
    <property type="entry name" value="Lambda_DNA-bd_dom_sf"/>
</dbReference>
<dbReference type="PIRSF" id="PIRSF001263">
    <property type="entry name" value="Cyanate_hydratas"/>
    <property type="match status" value="1"/>
</dbReference>
<comment type="catalytic activity">
    <reaction evidence="3">
        <text>cyanate + hydrogencarbonate + 3 H(+) = NH4(+) + 2 CO2</text>
        <dbReference type="Rhea" id="RHEA:11120"/>
        <dbReference type="ChEBI" id="CHEBI:15378"/>
        <dbReference type="ChEBI" id="CHEBI:16526"/>
        <dbReference type="ChEBI" id="CHEBI:17544"/>
        <dbReference type="ChEBI" id="CHEBI:28938"/>
        <dbReference type="ChEBI" id="CHEBI:29195"/>
        <dbReference type="EC" id="4.2.1.104"/>
    </reaction>
</comment>
<evidence type="ECO:0000313" key="6">
    <source>
        <dbReference type="Proteomes" id="UP001140076"/>
    </source>
</evidence>
<dbReference type="EMBL" id="JAJAQC010000012">
    <property type="protein sequence ID" value="MDA0564488.1"/>
    <property type="molecule type" value="Genomic_DNA"/>
</dbReference>
<dbReference type="SMART" id="SM01116">
    <property type="entry name" value="Cyanate_lyase"/>
    <property type="match status" value="1"/>
</dbReference>
<dbReference type="HAMAP" id="MF_00535">
    <property type="entry name" value="Cyanate_hydrat"/>
    <property type="match status" value="1"/>
</dbReference>
<comment type="caution">
    <text evidence="5">The sequence shown here is derived from an EMBL/GenBank/DDBJ whole genome shotgun (WGS) entry which is preliminary data.</text>
</comment>
<evidence type="ECO:0000256" key="3">
    <source>
        <dbReference type="HAMAP-Rule" id="MF_00535"/>
    </source>
</evidence>
<comment type="similarity">
    <text evidence="3">Belongs to the cyanase family.</text>
</comment>
<dbReference type="PANTHER" id="PTHR34186">
    <property type="entry name" value="CYANATE HYDRATASE"/>
    <property type="match status" value="1"/>
</dbReference>
<feature type="active site" evidence="3">
    <location>
        <position position="95"/>
    </location>
</feature>
<reference evidence="5" key="1">
    <citation type="submission" date="2021-10" db="EMBL/GenBank/DDBJ databases">
        <title>Streptomonospora sp. nov., isolated from mangrove soil.</title>
        <authorList>
            <person name="Chen X."/>
            <person name="Ge X."/>
            <person name="Liu W."/>
        </authorList>
    </citation>
    <scope>NUCLEOTIDE SEQUENCE</scope>
    <source>
        <strain evidence="5">S1-112</strain>
    </source>
</reference>
<dbReference type="SUPFAM" id="SSF55234">
    <property type="entry name" value="Cyanase C-terminal domain"/>
    <property type="match status" value="1"/>
</dbReference>
<keyword evidence="6" id="KW-1185">Reference proteome</keyword>
<dbReference type="Gene3D" id="3.30.1160.10">
    <property type="entry name" value="Cyanate lyase, C-terminal domain"/>
    <property type="match status" value="1"/>
</dbReference>
<accession>A0A9X3NJM3</accession>
<dbReference type="RefSeq" id="WP_270071776.1">
    <property type="nucleotide sequence ID" value="NZ_JAJAQC010000012.1"/>
</dbReference>
<name>A0A9X3NJM3_9ACTN</name>
<dbReference type="Pfam" id="PF02560">
    <property type="entry name" value="Cyanate_lyase"/>
    <property type="match status" value="1"/>
</dbReference>
<dbReference type="SUPFAM" id="SSF47413">
    <property type="entry name" value="lambda repressor-like DNA-binding domains"/>
    <property type="match status" value="1"/>
</dbReference>
<feature type="active site" evidence="3">
    <location>
        <position position="121"/>
    </location>
</feature>
<dbReference type="Gene3D" id="1.10.260.40">
    <property type="entry name" value="lambda repressor-like DNA-binding domains"/>
    <property type="match status" value="1"/>
</dbReference>
<dbReference type="InterPro" id="IPR008076">
    <property type="entry name" value="Cyanase"/>
</dbReference>
<feature type="domain" description="Cyanate lyase C-terminal" evidence="4">
    <location>
        <begin position="82"/>
        <end position="154"/>
    </location>
</feature>
<proteinExistence type="inferred from homology"/>
<dbReference type="NCBIfam" id="TIGR00673">
    <property type="entry name" value="cynS"/>
    <property type="match status" value="1"/>
</dbReference>
<dbReference type="AlphaFoldDB" id="A0A9X3NJM3"/>
<dbReference type="InterPro" id="IPR048564">
    <property type="entry name" value="CYNS_N"/>
</dbReference>
<dbReference type="GO" id="GO:0008824">
    <property type="term" value="F:cyanate hydratase activity"/>
    <property type="evidence" value="ECO:0007669"/>
    <property type="project" value="UniProtKB-UniRule"/>
</dbReference>
<dbReference type="PANTHER" id="PTHR34186:SF2">
    <property type="entry name" value="CYANATE HYDRATASE"/>
    <property type="match status" value="1"/>
</dbReference>
<feature type="active site" evidence="3">
    <location>
        <position position="98"/>
    </location>
</feature>
<evidence type="ECO:0000256" key="1">
    <source>
        <dbReference type="ARBA" id="ARBA00003561"/>
    </source>
</evidence>